<accession>A0AAN7DYN6</accession>
<dbReference type="Proteomes" id="UP001324115">
    <property type="component" value="Unassembled WGS sequence"/>
</dbReference>
<gene>
    <name evidence="4" type="ORF">RGQ29_007840</name>
</gene>
<keyword evidence="1" id="KW-0863">Zinc-finger</keyword>
<feature type="region of interest" description="Disordered" evidence="2">
    <location>
        <begin position="176"/>
        <end position="228"/>
    </location>
</feature>
<dbReference type="EMBL" id="JAXUIC010000012">
    <property type="protein sequence ID" value="KAK4558241.1"/>
    <property type="molecule type" value="Genomic_DNA"/>
</dbReference>
<feature type="compositionally biased region" description="Low complexity" evidence="2">
    <location>
        <begin position="358"/>
        <end position="367"/>
    </location>
</feature>
<proteinExistence type="predicted"/>
<dbReference type="InterPro" id="IPR001878">
    <property type="entry name" value="Znf_CCHC"/>
</dbReference>
<reference evidence="4 5" key="1">
    <citation type="journal article" date="2023" name="G3 (Bethesda)">
        <title>A haplotype-resolved chromosome-scale genome for Quercus rubra L. provides insights into the genetics of adaptive traits for red oak species.</title>
        <authorList>
            <person name="Kapoor B."/>
            <person name="Jenkins J."/>
            <person name="Schmutz J."/>
            <person name="Zhebentyayeva T."/>
            <person name="Kuelheim C."/>
            <person name="Coggeshall M."/>
            <person name="Heim C."/>
            <person name="Lasky J.R."/>
            <person name="Leites L."/>
            <person name="Islam-Faridi N."/>
            <person name="Romero-Severson J."/>
            <person name="DeLeo V.L."/>
            <person name="Lucas S.M."/>
            <person name="Lazic D."/>
            <person name="Gailing O."/>
            <person name="Carlson J."/>
            <person name="Staton M."/>
        </authorList>
    </citation>
    <scope>NUCLEOTIDE SEQUENCE [LARGE SCALE GENOMIC DNA]</scope>
    <source>
        <strain evidence="4">Pseudo-F2</strain>
    </source>
</reference>
<keyword evidence="1" id="KW-0862">Zinc</keyword>
<dbReference type="InterPro" id="IPR036875">
    <property type="entry name" value="Znf_CCHC_sf"/>
</dbReference>
<dbReference type="PANTHER" id="PTHR34210">
    <property type="entry name" value="OS01G0252900 PROTEIN"/>
    <property type="match status" value="1"/>
</dbReference>
<evidence type="ECO:0000313" key="4">
    <source>
        <dbReference type="EMBL" id="KAK4558241.1"/>
    </source>
</evidence>
<feature type="region of interest" description="Disordered" evidence="2">
    <location>
        <begin position="398"/>
        <end position="437"/>
    </location>
</feature>
<feature type="compositionally biased region" description="Polar residues" evidence="2">
    <location>
        <begin position="409"/>
        <end position="422"/>
    </location>
</feature>
<feature type="compositionally biased region" description="Basic and acidic residues" evidence="2">
    <location>
        <begin position="193"/>
        <end position="209"/>
    </location>
</feature>
<evidence type="ECO:0000256" key="2">
    <source>
        <dbReference type="SAM" id="MobiDB-lite"/>
    </source>
</evidence>
<evidence type="ECO:0000259" key="3">
    <source>
        <dbReference type="PROSITE" id="PS50158"/>
    </source>
</evidence>
<dbReference type="PROSITE" id="PS50158">
    <property type="entry name" value="ZF_CCHC"/>
    <property type="match status" value="1"/>
</dbReference>
<dbReference type="SUPFAM" id="SSF57756">
    <property type="entry name" value="Retrovirus zinc finger-like domains"/>
    <property type="match status" value="1"/>
</dbReference>
<evidence type="ECO:0000256" key="1">
    <source>
        <dbReference type="PROSITE-ProRule" id="PRU00047"/>
    </source>
</evidence>
<feature type="compositionally biased region" description="Polar residues" evidence="2">
    <location>
        <begin position="210"/>
        <end position="226"/>
    </location>
</feature>
<sequence>MATRPDPDIDDDFSELYKEYTGPLGSATNNVQDKGKTNKRSQAGSDEEEEQRDPNAVPTDFTSREAKVWEAKSKATERIWKKRKEEEMICKICGESGHFTQGCPSTLGANRKSQDFFERVPAREKHVKALFSEKVIQKIEKDMGCKIKMEEKFIIVSGKDRLILAKGVDAVHKVIKDEGDQRGSSSSHMARSRSPERSPVDARMRRSESQRSYSGPQNASQFQQRFGRQEKVVEDRIRDDLQKFSRGSPQGRDSIGYLYGVHRKLQELMVIMELEVVQAIQNLQHILLTQTLEELEMEYKRDAMELGRIRDKEEDEENYRHREAIREMRENYMKQLASLRGTHAKQWEEFLQLDAQRRQQQPRQPMPTSGFGGYKQHGYSDYDGTSANPHYAGANLAMDSRSRYPNPMENYSSRPNENFSDFQRQRREDYGKAYNRY</sequence>
<organism evidence="4 5">
    <name type="scientific">Quercus rubra</name>
    <name type="common">Northern red oak</name>
    <name type="synonym">Quercus borealis</name>
    <dbReference type="NCBI Taxonomy" id="3512"/>
    <lineage>
        <taxon>Eukaryota</taxon>
        <taxon>Viridiplantae</taxon>
        <taxon>Streptophyta</taxon>
        <taxon>Embryophyta</taxon>
        <taxon>Tracheophyta</taxon>
        <taxon>Spermatophyta</taxon>
        <taxon>Magnoliopsida</taxon>
        <taxon>eudicotyledons</taxon>
        <taxon>Gunneridae</taxon>
        <taxon>Pentapetalae</taxon>
        <taxon>rosids</taxon>
        <taxon>fabids</taxon>
        <taxon>Fagales</taxon>
        <taxon>Fagaceae</taxon>
        <taxon>Quercus</taxon>
    </lineage>
</organism>
<feature type="region of interest" description="Disordered" evidence="2">
    <location>
        <begin position="356"/>
        <end position="386"/>
    </location>
</feature>
<feature type="region of interest" description="Disordered" evidence="2">
    <location>
        <begin position="1"/>
        <end position="62"/>
    </location>
</feature>
<name>A0AAN7DYN6_QUERU</name>
<protein>
    <recommendedName>
        <fullName evidence="3">CCHC-type domain-containing protein</fullName>
    </recommendedName>
</protein>
<comment type="caution">
    <text evidence="4">The sequence shown here is derived from an EMBL/GenBank/DDBJ whole genome shotgun (WGS) entry which is preliminary data.</text>
</comment>
<keyword evidence="1" id="KW-0479">Metal-binding</keyword>
<keyword evidence="5" id="KW-1185">Reference proteome</keyword>
<dbReference type="PANTHER" id="PTHR34210:SF3">
    <property type="entry name" value="CCHC-TYPE DOMAIN-CONTAINING PROTEIN"/>
    <property type="match status" value="1"/>
</dbReference>
<feature type="domain" description="CCHC-type" evidence="3">
    <location>
        <begin position="90"/>
        <end position="105"/>
    </location>
</feature>
<dbReference type="GO" id="GO:0003676">
    <property type="term" value="F:nucleic acid binding"/>
    <property type="evidence" value="ECO:0007669"/>
    <property type="project" value="InterPro"/>
</dbReference>
<dbReference type="AlphaFoldDB" id="A0AAN7DYN6"/>
<evidence type="ECO:0000313" key="5">
    <source>
        <dbReference type="Proteomes" id="UP001324115"/>
    </source>
</evidence>
<dbReference type="GO" id="GO:0008270">
    <property type="term" value="F:zinc ion binding"/>
    <property type="evidence" value="ECO:0007669"/>
    <property type="project" value="UniProtKB-KW"/>
</dbReference>